<name>A0A388TJ66_9BACT</name>
<comment type="caution">
    <text evidence="1">The sequence shown here is derived from an EMBL/GenBank/DDBJ whole genome shotgun (WGS) entry which is preliminary data.</text>
</comment>
<dbReference type="AlphaFoldDB" id="A0A388TJ66"/>
<keyword evidence="2" id="KW-1185">Reference proteome</keyword>
<evidence type="ECO:0000313" key="1">
    <source>
        <dbReference type="EMBL" id="GBR77319.1"/>
    </source>
</evidence>
<protein>
    <submittedName>
        <fullName evidence="1">Uncharacterized protein</fullName>
    </submittedName>
</protein>
<evidence type="ECO:0000313" key="2">
    <source>
        <dbReference type="Proteomes" id="UP000275925"/>
    </source>
</evidence>
<gene>
    <name evidence="1" type="ORF">NO2_1720</name>
</gene>
<reference evidence="1 2" key="1">
    <citation type="journal article" date="2019" name="ISME J.">
        <title>Genome analyses of uncultured TG2/ZB3 bacteria in 'Margulisbacteria' specifically attached to ectosymbiotic spirochetes of protists in the termite gut.</title>
        <authorList>
            <person name="Utami Y.D."/>
            <person name="Kuwahara H."/>
            <person name="Igai K."/>
            <person name="Murakami T."/>
            <person name="Sugaya K."/>
            <person name="Morikawa T."/>
            <person name="Nagura Y."/>
            <person name="Yuki M."/>
            <person name="Deevong P."/>
            <person name="Inoue T."/>
            <person name="Kihara K."/>
            <person name="Lo N."/>
            <person name="Yamada A."/>
            <person name="Ohkuma M."/>
            <person name="Hongoh Y."/>
        </authorList>
    </citation>
    <scope>NUCLEOTIDE SEQUENCE [LARGE SCALE GENOMIC DNA]</scope>
    <source>
        <strain evidence="1">NkOx7-02</strain>
    </source>
</reference>
<accession>A0A388TJ66</accession>
<proteinExistence type="predicted"/>
<organism evidence="1 2">
    <name type="scientific">Candidatus Termititenax persephonae</name>
    <dbReference type="NCBI Taxonomy" id="2218525"/>
    <lineage>
        <taxon>Bacteria</taxon>
        <taxon>Bacillati</taxon>
        <taxon>Candidatus Margulisiibacteriota</taxon>
        <taxon>Candidatus Termititenacia</taxon>
        <taxon>Candidatus Termititenacales</taxon>
        <taxon>Candidatus Termititenacaceae</taxon>
        <taxon>Candidatus Termititenax</taxon>
    </lineage>
</organism>
<dbReference type="Proteomes" id="UP000275925">
    <property type="component" value="Unassembled WGS sequence"/>
</dbReference>
<dbReference type="EMBL" id="BGZO01000189">
    <property type="protein sequence ID" value="GBR77319.1"/>
    <property type="molecule type" value="Genomic_DNA"/>
</dbReference>
<sequence length="165" mass="19473">MPDLVLTIPSKGRIFGETFNLLRLNKKLEVFVYVDELEHAAYREAYPGYNIIPHRYNTISEIRYFMQEHQCRLNNNQLILDDDVKYFTDLYGYVQPLDCVLDMVRNALNDFNYVSFYIERSIPSAKFLSPAEGAITFTPNLYKNNVRYDKNMLSEDFAFGRDCNY</sequence>